<evidence type="ECO:0000313" key="2">
    <source>
        <dbReference type="Proteomes" id="UP001501433"/>
    </source>
</evidence>
<comment type="caution">
    <text evidence="1">The sequence shown here is derived from an EMBL/GenBank/DDBJ whole genome shotgun (WGS) entry which is preliminary data.</text>
</comment>
<dbReference type="RefSeq" id="WP_345275030.1">
    <property type="nucleotide sequence ID" value="NZ_BAABJW010000001.1"/>
</dbReference>
<proteinExistence type="predicted"/>
<dbReference type="Proteomes" id="UP001501433">
    <property type="component" value="Unassembled WGS sequence"/>
</dbReference>
<gene>
    <name evidence="1" type="ORF">GCM10023330_01540</name>
</gene>
<evidence type="ECO:0000313" key="1">
    <source>
        <dbReference type="EMBL" id="GAA4799822.1"/>
    </source>
</evidence>
<keyword evidence="2" id="KW-1185">Reference proteome</keyword>
<accession>A0ABP9BSD6</accession>
<organism evidence="1 2">
    <name type="scientific">Litoribaculum gwangyangense</name>
    <dbReference type="NCBI Taxonomy" id="1130722"/>
    <lineage>
        <taxon>Bacteria</taxon>
        <taxon>Pseudomonadati</taxon>
        <taxon>Bacteroidota</taxon>
        <taxon>Flavobacteriia</taxon>
        <taxon>Flavobacteriales</taxon>
        <taxon>Flavobacteriaceae</taxon>
        <taxon>Litoribaculum</taxon>
    </lineage>
</organism>
<protein>
    <recommendedName>
        <fullName evidence="3">Lipoprotein</fullName>
    </recommendedName>
</protein>
<reference evidence="2" key="1">
    <citation type="journal article" date="2019" name="Int. J. Syst. Evol. Microbiol.">
        <title>The Global Catalogue of Microorganisms (GCM) 10K type strain sequencing project: providing services to taxonomists for standard genome sequencing and annotation.</title>
        <authorList>
            <consortium name="The Broad Institute Genomics Platform"/>
            <consortium name="The Broad Institute Genome Sequencing Center for Infectious Disease"/>
            <person name="Wu L."/>
            <person name="Ma J."/>
        </authorList>
    </citation>
    <scope>NUCLEOTIDE SEQUENCE [LARGE SCALE GENOMIC DNA]</scope>
    <source>
        <strain evidence="2">JCM 18325</strain>
    </source>
</reference>
<name>A0ABP9BSD6_9FLAO</name>
<sequence>MKKILLIFVLTLLFLRCDEVQLAKNIVEEIIECDEYSVKYHSTNNCNDFTNGTVYLTSEEYERLFNLVSNALPVLCVFVTITPKNGGPIKIGYIKDLESFLKITKSDGSLCN</sequence>
<dbReference type="EMBL" id="BAABJW010000001">
    <property type="protein sequence ID" value="GAA4799822.1"/>
    <property type="molecule type" value="Genomic_DNA"/>
</dbReference>
<evidence type="ECO:0008006" key="3">
    <source>
        <dbReference type="Google" id="ProtNLM"/>
    </source>
</evidence>